<organism evidence="4 5">
    <name type="scientific">Nakamurella panacisegetis</name>
    <dbReference type="NCBI Taxonomy" id="1090615"/>
    <lineage>
        <taxon>Bacteria</taxon>
        <taxon>Bacillati</taxon>
        <taxon>Actinomycetota</taxon>
        <taxon>Actinomycetes</taxon>
        <taxon>Nakamurellales</taxon>
        <taxon>Nakamurellaceae</taxon>
        <taxon>Nakamurella</taxon>
    </lineage>
</organism>
<dbReference type="EMBL" id="LT629710">
    <property type="protein sequence ID" value="SDP28237.1"/>
    <property type="molecule type" value="Genomic_DNA"/>
</dbReference>
<dbReference type="STRING" id="1090615.SAMN04515671_3544"/>
<dbReference type="SUPFAM" id="SSF50346">
    <property type="entry name" value="PRC-barrel domain"/>
    <property type="match status" value="1"/>
</dbReference>
<gene>
    <name evidence="4" type="ORF">SAMN04515671_3544</name>
</gene>
<feature type="domain" description="PRC-barrel" evidence="2">
    <location>
        <begin position="11"/>
        <end position="73"/>
    </location>
</feature>
<dbReference type="NCBIfam" id="TIGR02271">
    <property type="entry name" value="YsnF/AvaK domain"/>
    <property type="match status" value="1"/>
</dbReference>
<dbReference type="InterPro" id="IPR052967">
    <property type="entry name" value="Stress_Response_Assoc"/>
</dbReference>
<keyword evidence="5" id="KW-1185">Reference proteome</keyword>
<dbReference type="Gene3D" id="3.90.50.10">
    <property type="entry name" value="Photosynthetic Reaction Center, subunit H, domain 2"/>
    <property type="match status" value="1"/>
</dbReference>
<dbReference type="Pfam" id="PF09557">
    <property type="entry name" value="DUF2382"/>
    <property type="match status" value="1"/>
</dbReference>
<evidence type="ECO:0000259" key="3">
    <source>
        <dbReference type="Pfam" id="PF09557"/>
    </source>
</evidence>
<evidence type="ECO:0000259" key="2">
    <source>
        <dbReference type="Pfam" id="PF05239"/>
    </source>
</evidence>
<dbReference type="Pfam" id="PF05239">
    <property type="entry name" value="PRC"/>
    <property type="match status" value="1"/>
</dbReference>
<dbReference type="InterPro" id="IPR019060">
    <property type="entry name" value="DUF2382"/>
</dbReference>
<proteinExistence type="predicted"/>
<evidence type="ECO:0000313" key="4">
    <source>
        <dbReference type="EMBL" id="SDP28237.1"/>
    </source>
</evidence>
<dbReference type="InterPro" id="IPR014747">
    <property type="entry name" value="Bac_photo_RC_H_C"/>
</dbReference>
<dbReference type="RefSeq" id="WP_090478304.1">
    <property type="nucleotide sequence ID" value="NZ_LT629710.1"/>
</dbReference>
<feature type="domain" description="DUF2382" evidence="3">
    <location>
        <begin position="142"/>
        <end position="254"/>
    </location>
</feature>
<evidence type="ECO:0000313" key="5">
    <source>
        <dbReference type="Proteomes" id="UP000198741"/>
    </source>
</evidence>
<dbReference type="InterPro" id="IPR027275">
    <property type="entry name" value="PRC-brl_dom"/>
</dbReference>
<accession>A0A1H0RFB2</accession>
<dbReference type="AlphaFoldDB" id="A0A1H0RFB2"/>
<dbReference type="PANTHER" id="PTHR38463:SF1">
    <property type="entry name" value="STRESS RESPONSE PROTEIN YSNF"/>
    <property type="match status" value="1"/>
</dbReference>
<feature type="region of interest" description="Disordered" evidence="1">
    <location>
        <begin position="236"/>
        <end position="270"/>
    </location>
</feature>
<evidence type="ECO:0000256" key="1">
    <source>
        <dbReference type="SAM" id="MobiDB-lite"/>
    </source>
</evidence>
<reference evidence="4 5" key="1">
    <citation type="submission" date="2016-10" db="EMBL/GenBank/DDBJ databases">
        <authorList>
            <person name="de Groot N.N."/>
        </authorList>
    </citation>
    <scope>NUCLEOTIDE SEQUENCE [LARGE SCALE GENOMIC DNA]</scope>
    <source>
        <strain evidence="5">P4-7,KCTC 19426,CECT 7604</strain>
    </source>
</reference>
<dbReference type="PANTHER" id="PTHR38463">
    <property type="entry name" value="STRESS RESPONSE PROTEIN YSNF"/>
    <property type="match status" value="1"/>
</dbReference>
<sequence>MTYAQGPEAYVGKTAVDPQGDKIGSVGEVYVNDESGQPDWITVNTGLFGMKENFAPLRGSTFDGDNLVLPFDKSVVKDAPDVPDSSHLDPDEQQSLYSYYGQYLGGAAGTYAETGTNNEYARGNTRGAHGYDTSGPTTDEAMTRSEEHLNVGTQQVEAGRARLRKYVVTEQQTVSVPVSHEEVRIEREPITDASRGDAVDGPAISEEEHEVVLHAEQPVISTEAVPVERVKIGTETVTENQNVSGEVRKEQVEVEDGTTTVDPDARTQNR</sequence>
<dbReference type="GO" id="GO:0019684">
    <property type="term" value="P:photosynthesis, light reaction"/>
    <property type="evidence" value="ECO:0007669"/>
    <property type="project" value="InterPro"/>
</dbReference>
<dbReference type="Proteomes" id="UP000198741">
    <property type="component" value="Chromosome I"/>
</dbReference>
<protein>
    <submittedName>
        <fullName evidence="4">Conserved domain-containing protein</fullName>
    </submittedName>
</protein>
<dbReference type="OrthoDB" id="3712018at2"/>
<name>A0A1H0RFB2_9ACTN</name>
<dbReference type="GO" id="GO:0030077">
    <property type="term" value="C:plasma membrane light-harvesting complex"/>
    <property type="evidence" value="ECO:0007669"/>
    <property type="project" value="InterPro"/>
</dbReference>
<dbReference type="InterPro" id="IPR011033">
    <property type="entry name" value="PRC_barrel-like_sf"/>
</dbReference>